<evidence type="ECO:0000256" key="12">
    <source>
        <dbReference type="RuleBase" id="RU003784"/>
    </source>
</evidence>
<dbReference type="InterPro" id="IPR018022">
    <property type="entry name" value="IPT"/>
</dbReference>
<accession>A0A9D0ZFL8</accession>
<gene>
    <name evidence="10 14" type="primary">miaA</name>
    <name evidence="14" type="ORF">IAD32_00320</name>
</gene>
<evidence type="ECO:0000256" key="3">
    <source>
        <dbReference type="ARBA" id="ARBA00005842"/>
    </source>
</evidence>
<comment type="subunit">
    <text evidence="10">Monomer.</text>
</comment>
<comment type="similarity">
    <text evidence="3 10 13">Belongs to the IPP transferase family.</text>
</comment>
<proteinExistence type="inferred from homology"/>
<dbReference type="GO" id="GO:0005524">
    <property type="term" value="F:ATP binding"/>
    <property type="evidence" value="ECO:0007669"/>
    <property type="project" value="UniProtKB-UniRule"/>
</dbReference>
<comment type="cofactor">
    <cofactor evidence="1 10">
        <name>Mg(2+)</name>
        <dbReference type="ChEBI" id="CHEBI:18420"/>
    </cofactor>
</comment>
<keyword evidence="8 10" id="KW-0460">Magnesium</keyword>
<dbReference type="Proteomes" id="UP000886787">
    <property type="component" value="Unassembled WGS sequence"/>
</dbReference>
<keyword evidence="4 10" id="KW-0808">Transferase</keyword>
<evidence type="ECO:0000256" key="13">
    <source>
        <dbReference type="RuleBase" id="RU003785"/>
    </source>
</evidence>
<evidence type="ECO:0000256" key="1">
    <source>
        <dbReference type="ARBA" id="ARBA00001946"/>
    </source>
</evidence>
<comment type="caution">
    <text evidence="14">The sequence shown here is derived from an EMBL/GenBank/DDBJ whole genome shotgun (WGS) entry which is preliminary data.</text>
</comment>
<dbReference type="GO" id="GO:0006400">
    <property type="term" value="P:tRNA modification"/>
    <property type="evidence" value="ECO:0007669"/>
    <property type="project" value="TreeGrafter"/>
</dbReference>
<evidence type="ECO:0000256" key="7">
    <source>
        <dbReference type="ARBA" id="ARBA00022840"/>
    </source>
</evidence>
<dbReference type="GO" id="GO:0052381">
    <property type="term" value="F:tRNA dimethylallyltransferase activity"/>
    <property type="evidence" value="ECO:0007669"/>
    <property type="project" value="UniProtKB-UniRule"/>
</dbReference>
<keyword evidence="5 10" id="KW-0819">tRNA processing</keyword>
<sequence length="318" mass="36021">MQQAAFIPLVAIVGPTASGKTSLGVAIAKRYNGEVVSADSMQIYTGMQIATAKPDAIQRQGILHHMMDFLDPQETYSVAQYAQRARNVICDIYKRGKLPVLVGGTGLYVHALLNHLEFAPGGEDPALRRELFARLEREGIDSLLLELAQFDPDSAERLAQTKNAKRIIRAIEIFKTTGITMTQHVARSMKNPSPYRDVRIGLTFRDRGKLYDRIDRRVDQMLEQGLLKEAEYILSQPCGKTARMAIGYKELKPYFDGVCTLQDATEKLKRETRKYAKRQLTWFKKDQSIRWIETDVCKNEEEVARTACSYIEQSGILQ</sequence>
<reference evidence="14" key="1">
    <citation type="submission" date="2020-10" db="EMBL/GenBank/DDBJ databases">
        <authorList>
            <person name="Gilroy R."/>
        </authorList>
    </citation>
    <scope>NUCLEOTIDE SEQUENCE</scope>
    <source>
        <strain evidence="14">ChiSjej1B19-3389</strain>
    </source>
</reference>
<dbReference type="InterPro" id="IPR027417">
    <property type="entry name" value="P-loop_NTPase"/>
</dbReference>
<feature type="region of interest" description="Interaction with substrate tRNA" evidence="10">
    <location>
        <begin position="39"/>
        <end position="42"/>
    </location>
</feature>
<feature type="site" description="Interaction with substrate tRNA" evidence="10">
    <location>
        <position position="105"/>
    </location>
</feature>
<feature type="site" description="Interaction with substrate tRNA" evidence="10">
    <location>
        <position position="128"/>
    </location>
</feature>
<dbReference type="PANTHER" id="PTHR11088:SF60">
    <property type="entry name" value="TRNA DIMETHYLALLYLTRANSFERASE"/>
    <property type="match status" value="1"/>
</dbReference>
<dbReference type="HAMAP" id="MF_00185">
    <property type="entry name" value="IPP_trans"/>
    <property type="match status" value="1"/>
</dbReference>
<keyword evidence="7 10" id="KW-0067">ATP-binding</keyword>
<comment type="function">
    <text evidence="2 10 12">Catalyzes the transfer of a dimethylallyl group onto the adenine at position 37 in tRNAs that read codons beginning with uridine, leading to the formation of N6-(dimethylallyl)adenosine (i(6)A).</text>
</comment>
<evidence type="ECO:0000256" key="9">
    <source>
        <dbReference type="ARBA" id="ARBA00049563"/>
    </source>
</evidence>
<evidence type="ECO:0000256" key="2">
    <source>
        <dbReference type="ARBA" id="ARBA00003213"/>
    </source>
</evidence>
<comment type="caution">
    <text evidence="10">Lacks conserved residue(s) required for the propagation of feature annotation.</text>
</comment>
<dbReference type="SUPFAM" id="SSF52540">
    <property type="entry name" value="P-loop containing nucleoside triphosphate hydrolases"/>
    <property type="match status" value="1"/>
</dbReference>
<evidence type="ECO:0000313" key="15">
    <source>
        <dbReference type="Proteomes" id="UP000886787"/>
    </source>
</evidence>
<name>A0A9D0ZFL8_9FIRM</name>
<dbReference type="Pfam" id="PF01715">
    <property type="entry name" value="IPPT"/>
    <property type="match status" value="1"/>
</dbReference>
<dbReference type="PANTHER" id="PTHR11088">
    <property type="entry name" value="TRNA DIMETHYLALLYLTRANSFERASE"/>
    <property type="match status" value="1"/>
</dbReference>
<dbReference type="Gene3D" id="3.40.50.300">
    <property type="entry name" value="P-loop containing nucleotide triphosphate hydrolases"/>
    <property type="match status" value="1"/>
</dbReference>
<evidence type="ECO:0000256" key="10">
    <source>
        <dbReference type="HAMAP-Rule" id="MF_00185"/>
    </source>
</evidence>
<keyword evidence="6 10" id="KW-0547">Nucleotide-binding</keyword>
<organism evidence="14 15">
    <name type="scientific">Candidatus Scatavimonas merdigallinarum</name>
    <dbReference type="NCBI Taxonomy" id="2840914"/>
    <lineage>
        <taxon>Bacteria</taxon>
        <taxon>Bacillati</taxon>
        <taxon>Bacillota</taxon>
        <taxon>Clostridia</taxon>
        <taxon>Eubacteriales</taxon>
        <taxon>Oscillospiraceae</taxon>
        <taxon>Oscillospiraceae incertae sedis</taxon>
        <taxon>Candidatus Scatavimonas</taxon>
    </lineage>
</organism>
<reference evidence="14" key="2">
    <citation type="journal article" date="2021" name="PeerJ">
        <title>Extensive microbial diversity within the chicken gut microbiome revealed by metagenomics and culture.</title>
        <authorList>
            <person name="Gilroy R."/>
            <person name="Ravi A."/>
            <person name="Getino M."/>
            <person name="Pursley I."/>
            <person name="Horton D.L."/>
            <person name="Alikhan N.F."/>
            <person name="Baker D."/>
            <person name="Gharbi K."/>
            <person name="Hall N."/>
            <person name="Watson M."/>
            <person name="Adriaenssens E.M."/>
            <person name="Foster-Nyarko E."/>
            <person name="Jarju S."/>
            <person name="Secka A."/>
            <person name="Antonio M."/>
            <person name="Oren A."/>
            <person name="Chaudhuri R.R."/>
            <person name="La Ragione R."/>
            <person name="Hildebrand F."/>
            <person name="Pallen M.J."/>
        </authorList>
    </citation>
    <scope>NUCLEOTIDE SEQUENCE</scope>
    <source>
        <strain evidence="14">ChiSjej1B19-3389</strain>
    </source>
</reference>
<evidence type="ECO:0000313" key="14">
    <source>
        <dbReference type="EMBL" id="HIQ79713.1"/>
    </source>
</evidence>
<evidence type="ECO:0000256" key="6">
    <source>
        <dbReference type="ARBA" id="ARBA00022741"/>
    </source>
</evidence>
<dbReference type="EC" id="2.5.1.75" evidence="10"/>
<dbReference type="NCBIfam" id="TIGR00174">
    <property type="entry name" value="miaA"/>
    <property type="match status" value="1"/>
</dbReference>
<evidence type="ECO:0000256" key="11">
    <source>
        <dbReference type="RuleBase" id="RU003783"/>
    </source>
</evidence>
<protein>
    <recommendedName>
        <fullName evidence="10">tRNA dimethylallyltransferase</fullName>
        <ecNumber evidence="10">2.5.1.75</ecNumber>
    </recommendedName>
    <alternativeName>
        <fullName evidence="10">Dimethylallyl diphosphate:tRNA dimethylallyltransferase</fullName>
        <shortName evidence="10">DMAPP:tRNA dimethylallyltransferase</shortName>
        <shortName evidence="10">DMATase</shortName>
    </alternativeName>
    <alternativeName>
        <fullName evidence="10">Isopentenyl-diphosphate:tRNA isopentenyltransferase</fullName>
        <shortName evidence="10">IPP transferase</shortName>
        <shortName evidence="10">IPPT</shortName>
        <shortName evidence="10">IPTase</shortName>
    </alternativeName>
</protein>
<dbReference type="AlphaFoldDB" id="A0A9D0ZFL8"/>
<dbReference type="InterPro" id="IPR039657">
    <property type="entry name" value="Dimethylallyltransferase"/>
</dbReference>
<evidence type="ECO:0000256" key="8">
    <source>
        <dbReference type="ARBA" id="ARBA00022842"/>
    </source>
</evidence>
<comment type="catalytic activity">
    <reaction evidence="9 10 11">
        <text>adenosine(37) in tRNA + dimethylallyl diphosphate = N(6)-dimethylallyladenosine(37) in tRNA + diphosphate</text>
        <dbReference type="Rhea" id="RHEA:26482"/>
        <dbReference type="Rhea" id="RHEA-COMP:10162"/>
        <dbReference type="Rhea" id="RHEA-COMP:10375"/>
        <dbReference type="ChEBI" id="CHEBI:33019"/>
        <dbReference type="ChEBI" id="CHEBI:57623"/>
        <dbReference type="ChEBI" id="CHEBI:74411"/>
        <dbReference type="ChEBI" id="CHEBI:74415"/>
        <dbReference type="EC" id="2.5.1.75"/>
    </reaction>
</comment>
<dbReference type="Gene3D" id="1.10.20.140">
    <property type="match status" value="1"/>
</dbReference>
<evidence type="ECO:0000256" key="5">
    <source>
        <dbReference type="ARBA" id="ARBA00022694"/>
    </source>
</evidence>
<feature type="binding site" evidence="10">
    <location>
        <begin position="16"/>
        <end position="21"/>
    </location>
    <ligand>
        <name>substrate</name>
    </ligand>
</feature>
<dbReference type="EMBL" id="DVFW01000003">
    <property type="protein sequence ID" value="HIQ79713.1"/>
    <property type="molecule type" value="Genomic_DNA"/>
</dbReference>
<evidence type="ECO:0000256" key="4">
    <source>
        <dbReference type="ARBA" id="ARBA00022679"/>
    </source>
</evidence>
<feature type="binding site" evidence="10">
    <location>
        <begin position="14"/>
        <end position="21"/>
    </location>
    <ligand>
        <name>ATP</name>
        <dbReference type="ChEBI" id="CHEBI:30616"/>
    </ligand>
</feature>